<dbReference type="Gene3D" id="3.40.50.1820">
    <property type="entry name" value="alpha/beta hydrolase"/>
    <property type="match status" value="1"/>
</dbReference>
<evidence type="ECO:0000259" key="2">
    <source>
        <dbReference type="Pfam" id="PF00975"/>
    </source>
</evidence>
<dbReference type="Pfam" id="PF00975">
    <property type="entry name" value="Thioesterase"/>
    <property type="match status" value="1"/>
</dbReference>
<protein>
    <submittedName>
        <fullName evidence="3">Surfactin synthase thioesterase subunit</fullName>
    </submittedName>
</protein>
<evidence type="ECO:0000313" key="3">
    <source>
        <dbReference type="EMBL" id="MBB6470951.1"/>
    </source>
</evidence>
<dbReference type="PANTHER" id="PTHR11487:SF0">
    <property type="entry name" value="S-ACYL FATTY ACID SYNTHASE THIOESTERASE, MEDIUM CHAIN"/>
    <property type="match status" value="1"/>
</dbReference>
<dbReference type="PANTHER" id="PTHR11487">
    <property type="entry name" value="THIOESTERASE"/>
    <property type="match status" value="1"/>
</dbReference>
<dbReference type="EMBL" id="JACHIU010000001">
    <property type="protein sequence ID" value="MBB6470951.1"/>
    <property type="molecule type" value="Genomic_DNA"/>
</dbReference>
<dbReference type="AlphaFoldDB" id="A0A7X0I982"/>
<proteinExistence type="inferred from homology"/>
<dbReference type="InterPro" id="IPR029058">
    <property type="entry name" value="AB_hydrolase_fold"/>
</dbReference>
<gene>
    <name evidence="3" type="ORF">BJ992_000382</name>
</gene>
<comment type="similarity">
    <text evidence="1">Belongs to the thioesterase family.</text>
</comment>
<accession>A0A7X0I982</accession>
<dbReference type="SUPFAM" id="SSF53474">
    <property type="entry name" value="alpha/beta-Hydrolases"/>
    <property type="match status" value="1"/>
</dbReference>
<dbReference type="GO" id="GO:0008610">
    <property type="term" value="P:lipid biosynthetic process"/>
    <property type="evidence" value="ECO:0007669"/>
    <property type="project" value="TreeGrafter"/>
</dbReference>
<evidence type="ECO:0000313" key="4">
    <source>
        <dbReference type="Proteomes" id="UP000555564"/>
    </source>
</evidence>
<name>A0A7X0I982_9ACTN</name>
<dbReference type="InterPro" id="IPR012223">
    <property type="entry name" value="TEII"/>
</dbReference>
<sequence>MRSRKSVWLQREPSEEAAARVFCVPHAGCGTGVFRDWPERQGAVEFIPVELPGRLSRFGERMPATFQELADDMIAGLTPHMDVPFAFFGHCWSALLAYEATARLQRAGGPEAAHLFVSSQLAPQDGPVGRMLGMDEAELAGELETMIRDQGGTPHPELVTVYLKVLRDDVEMSRRYVVPAPLRLTCPVTAIGWRDDDEVTPGQMTGWPACGDTTFELFDGRHNRFIEAPAELLRTLCAGMAGRGPSRLPVTSR</sequence>
<organism evidence="3 4">
    <name type="scientific">Sphaerisporangium rubeum</name>
    <dbReference type="NCBI Taxonomy" id="321317"/>
    <lineage>
        <taxon>Bacteria</taxon>
        <taxon>Bacillati</taxon>
        <taxon>Actinomycetota</taxon>
        <taxon>Actinomycetes</taxon>
        <taxon>Streptosporangiales</taxon>
        <taxon>Streptosporangiaceae</taxon>
        <taxon>Sphaerisporangium</taxon>
    </lineage>
</organism>
<dbReference type="RefSeq" id="WP_184978240.1">
    <property type="nucleotide sequence ID" value="NZ_BAAALO010000069.1"/>
</dbReference>
<reference evidence="3 4" key="1">
    <citation type="submission" date="2020-08" db="EMBL/GenBank/DDBJ databases">
        <title>Sequencing the genomes of 1000 actinobacteria strains.</title>
        <authorList>
            <person name="Klenk H.-P."/>
        </authorList>
    </citation>
    <scope>NUCLEOTIDE SEQUENCE [LARGE SCALE GENOMIC DNA]</scope>
    <source>
        <strain evidence="3 4">DSM 44936</strain>
    </source>
</reference>
<dbReference type="Proteomes" id="UP000555564">
    <property type="component" value="Unassembled WGS sequence"/>
</dbReference>
<keyword evidence="4" id="KW-1185">Reference proteome</keyword>
<feature type="domain" description="Thioesterase" evidence="2">
    <location>
        <begin position="20"/>
        <end position="236"/>
    </location>
</feature>
<comment type="caution">
    <text evidence="3">The sequence shown here is derived from an EMBL/GenBank/DDBJ whole genome shotgun (WGS) entry which is preliminary data.</text>
</comment>
<dbReference type="InterPro" id="IPR001031">
    <property type="entry name" value="Thioesterase"/>
</dbReference>
<evidence type="ECO:0000256" key="1">
    <source>
        <dbReference type="ARBA" id="ARBA00007169"/>
    </source>
</evidence>